<evidence type="ECO:0000259" key="2">
    <source>
        <dbReference type="Pfam" id="PF16694"/>
    </source>
</evidence>
<protein>
    <recommendedName>
        <fullName evidence="2">Cytochrome P460 domain-containing protein</fullName>
    </recommendedName>
</protein>
<feature type="domain" description="Cytochrome P460" evidence="2">
    <location>
        <begin position="118"/>
        <end position="234"/>
    </location>
</feature>
<dbReference type="PANTHER" id="PTHR35038:SF5">
    <property type="entry name" value="CYTOCHROME C-TYPE PROTEIN NRFB"/>
    <property type="match status" value="1"/>
</dbReference>
<dbReference type="AlphaFoldDB" id="A0A518B6Z8"/>
<dbReference type="RefSeq" id="WP_145259692.1">
    <property type="nucleotide sequence ID" value="NZ_CP036279.1"/>
</dbReference>
<dbReference type="EMBL" id="CP036279">
    <property type="protein sequence ID" value="QDU62736.1"/>
    <property type="molecule type" value="Genomic_DNA"/>
</dbReference>
<name>A0A518B6Z8_9BACT</name>
<evidence type="ECO:0000313" key="3">
    <source>
        <dbReference type="EMBL" id="QDU62736.1"/>
    </source>
</evidence>
<dbReference type="PANTHER" id="PTHR35038">
    <property type="entry name" value="DISSIMILATORY SULFITE REDUCTASE SIRA"/>
    <property type="match status" value="1"/>
</dbReference>
<evidence type="ECO:0000256" key="1">
    <source>
        <dbReference type="ARBA" id="ARBA00022729"/>
    </source>
</evidence>
<keyword evidence="4" id="KW-1185">Reference proteome</keyword>
<organism evidence="3 4">
    <name type="scientific">Kolteria novifilia</name>
    <dbReference type="NCBI Taxonomy" id="2527975"/>
    <lineage>
        <taxon>Bacteria</taxon>
        <taxon>Pseudomonadati</taxon>
        <taxon>Planctomycetota</taxon>
        <taxon>Planctomycetia</taxon>
        <taxon>Kolteriales</taxon>
        <taxon>Kolteriaceae</taxon>
        <taxon>Kolteria</taxon>
    </lineage>
</organism>
<dbReference type="InterPro" id="IPR038142">
    <property type="entry name" value="Cytochrome_P460_sp"/>
</dbReference>
<evidence type="ECO:0000313" key="4">
    <source>
        <dbReference type="Proteomes" id="UP000317093"/>
    </source>
</evidence>
<sequence length="948" mass="106740">MELRRASRAIRLRLLLLLLILGLPTFVLLDAVRGKERDVAEKPIPPEPENELPACCHDAKKNPLPLPTSMPKAEFEKKLYKFLDSREYDKLGWCADKGVRDTGPYINHRYYGTHPAVRIYYSPEVMEWLTTGRKGELPDGAMMVKEMFPPPAARYVGMSDEELDKTIEQLTENDRWSWTVMIKDSKGSYDGWFWAGPEYSQTVDAHTYPFDYPVSGFGLYCVRCHAVAKSDFTFAALRNIEGFPGEPVTFVDDNSWRHPPKDAKPSSHVQGRCNASNPEDCVTTPARVNPAFIEAYGKSNFEPKRGNVPCMPAETYDHLVPPAGKANTFLTSTQCMHCHGGLSGAFGPVMFIRTGEGPGEGYNISPYGEWRWSPMGLAGRDPVFHAQFAIELAYLKTRPDGPELTKAVSNVCFRCHGAMGKHQLDRDQMAKDGKPGDFRREFLEITDHKDPHYKYGALARDGISCMICHQLNVEPELSVEQYLNQHSTGRISFVKSDTLNGPYKDNEIAHKAMQNALGIKPQYNQHLDSSRLCAACHTVDIPIVDGAAPDKSHPASPEFPQFRHGIEQATYLEWLNSDFDDEIRTGNKQAKSCQNCHMPTTHHALDGPVETKVAIIQDQSYPEAEYTIPQDELLVRTRNDFGRHELLGLNVFLLEMFNQFDDILGVRKLEYMCESRRGLTDAIGNAVRMAREQTATVAIAPLEVKDDELLATVTVRNLSGHRFPSGVGFRRAFLEVVVSARQGGRLNEIWSSGRTNSLGMIVDDTGKVLQTEFFEKDKAGRPQYQPHYQEITAPYQVQIYEELTLDANESFTTSFLKRDEELKDNRLLPKGWSKEGPDPKQLHGEYLEATWPKGRALDDPDFTDGKGGDVVRYRVKLPGNIDPSTVQVTATLYYQSLPPYFLRNLFEGAPDDPAVQRLHYLCSHLDLSGTPIENWKLFITSATAEVSK</sequence>
<dbReference type="OrthoDB" id="9814800at2"/>
<accession>A0A518B6Z8</accession>
<dbReference type="KEGG" id="knv:Pan216_36060"/>
<proteinExistence type="predicted"/>
<dbReference type="InterPro" id="IPR032033">
    <property type="entry name" value="Cytochrome_P460"/>
</dbReference>
<dbReference type="InterPro" id="IPR036280">
    <property type="entry name" value="Multihaem_cyt_sf"/>
</dbReference>
<dbReference type="InterPro" id="IPR051829">
    <property type="entry name" value="Multiheme_Cytochr_ET"/>
</dbReference>
<dbReference type="Pfam" id="PF16694">
    <property type="entry name" value="Cytochrome_P460"/>
    <property type="match status" value="1"/>
</dbReference>
<dbReference type="GO" id="GO:0016491">
    <property type="term" value="F:oxidoreductase activity"/>
    <property type="evidence" value="ECO:0007669"/>
    <property type="project" value="TreeGrafter"/>
</dbReference>
<dbReference type="CDD" id="cd20716">
    <property type="entry name" value="cyt_P460_fam"/>
    <property type="match status" value="1"/>
</dbReference>
<dbReference type="Gene3D" id="3.50.70.20">
    <property type="entry name" value="Cytochrome P460"/>
    <property type="match status" value="1"/>
</dbReference>
<keyword evidence="1" id="KW-0732">Signal</keyword>
<dbReference type="SUPFAM" id="SSF48695">
    <property type="entry name" value="Multiheme cytochromes"/>
    <property type="match status" value="1"/>
</dbReference>
<gene>
    <name evidence="3" type="ORF">Pan216_36060</name>
</gene>
<dbReference type="Gene3D" id="1.10.1130.10">
    <property type="entry name" value="Flavocytochrome C3, Chain A"/>
    <property type="match status" value="1"/>
</dbReference>
<dbReference type="Proteomes" id="UP000317093">
    <property type="component" value="Chromosome"/>
</dbReference>
<reference evidence="3 4" key="1">
    <citation type="submission" date="2019-02" db="EMBL/GenBank/DDBJ databases">
        <title>Deep-cultivation of Planctomycetes and their phenomic and genomic characterization uncovers novel biology.</title>
        <authorList>
            <person name="Wiegand S."/>
            <person name="Jogler M."/>
            <person name="Boedeker C."/>
            <person name="Pinto D."/>
            <person name="Vollmers J."/>
            <person name="Rivas-Marin E."/>
            <person name="Kohn T."/>
            <person name="Peeters S.H."/>
            <person name="Heuer A."/>
            <person name="Rast P."/>
            <person name="Oberbeckmann S."/>
            <person name="Bunk B."/>
            <person name="Jeske O."/>
            <person name="Meyerdierks A."/>
            <person name="Storesund J.E."/>
            <person name="Kallscheuer N."/>
            <person name="Luecker S."/>
            <person name="Lage O.M."/>
            <person name="Pohl T."/>
            <person name="Merkel B.J."/>
            <person name="Hornburger P."/>
            <person name="Mueller R.-W."/>
            <person name="Bruemmer F."/>
            <person name="Labrenz M."/>
            <person name="Spormann A.M."/>
            <person name="Op den Camp H."/>
            <person name="Overmann J."/>
            <person name="Amann R."/>
            <person name="Jetten M.S.M."/>
            <person name="Mascher T."/>
            <person name="Medema M.H."/>
            <person name="Devos D.P."/>
            <person name="Kaster A.-K."/>
            <person name="Ovreas L."/>
            <person name="Rohde M."/>
            <person name="Galperin M.Y."/>
            <person name="Jogler C."/>
        </authorList>
    </citation>
    <scope>NUCLEOTIDE SEQUENCE [LARGE SCALE GENOMIC DNA]</scope>
    <source>
        <strain evidence="3 4">Pan216</strain>
    </source>
</reference>